<evidence type="ECO:0000256" key="9">
    <source>
        <dbReference type="ARBA" id="ARBA00022927"/>
    </source>
</evidence>
<dbReference type="GO" id="GO:0015031">
    <property type="term" value="P:protein transport"/>
    <property type="evidence" value="ECO:0007669"/>
    <property type="project" value="UniProtKB-KW"/>
</dbReference>
<keyword evidence="6" id="KW-0479">Metal-binding</keyword>
<comment type="pathway">
    <text evidence="2">Protein modification; protein ubiquitination.</text>
</comment>
<evidence type="ECO:0000313" key="15">
    <source>
        <dbReference type="Proteomes" id="UP001328107"/>
    </source>
</evidence>
<gene>
    <name evidence="14" type="ORF">PMAYCL1PPCAC_03653</name>
</gene>
<dbReference type="EMBL" id="BTRK01000001">
    <property type="protein sequence ID" value="GMR33458.1"/>
    <property type="molecule type" value="Genomic_DNA"/>
</dbReference>
<feature type="non-terminal residue" evidence="14">
    <location>
        <position position="78"/>
    </location>
</feature>
<evidence type="ECO:0000313" key="14">
    <source>
        <dbReference type="EMBL" id="GMR33458.1"/>
    </source>
</evidence>
<evidence type="ECO:0000256" key="2">
    <source>
        <dbReference type="ARBA" id="ARBA00004906"/>
    </source>
</evidence>
<evidence type="ECO:0000256" key="12">
    <source>
        <dbReference type="ARBA" id="ARBA00023140"/>
    </source>
</evidence>
<evidence type="ECO:0000256" key="5">
    <source>
        <dbReference type="ARBA" id="ARBA00022692"/>
    </source>
</evidence>
<keyword evidence="9" id="KW-0653">Protein transport</keyword>
<dbReference type="Pfam" id="PF04757">
    <property type="entry name" value="Pex2_Pex12"/>
    <property type="match status" value="1"/>
</dbReference>
<proteinExistence type="inferred from homology"/>
<keyword evidence="5" id="KW-0812">Transmembrane</keyword>
<evidence type="ECO:0000256" key="8">
    <source>
        <dbReference type="ARBA" id="ARBA00022833"/>
    </source>
</evidence>
<dbReference type="AlphaFoldDB" id="A0AAN4Z3G2"/>
<dbReference type="GO" id="GO:0008270">
    <property type="term" value="F:zinc ion binding"/>
    <property type="evidence" value="ECO:0007669"/>
    <property type="project" value="UniProtKB-KW"/>
</dbReference>
<keyword evidence="8" id="KW-0862">Zinc</keyword>
<name>A0AAN4Z3G2_9BILA</name>
<evidence type="ECO:0000256" key="7">
    <source>
        <dbReference type="ARBA" id="ARBA00022771"/>
    </source>
</evidence>
<evidence type="ECO:0000256" key="1">
    <source>
        <dbReference type="ARBA" id="ARBA00004585"/>
    </source>
</evidence>
<dbReference type="InterPro" id="IPR006845">
    <property type="entry name" value="Pex_N"/>
</dbReference>
<organism evidence="14 15">
    <name type="scientific">Pristionchus mayeri</name>
    <dbReference type="NCBI Taxonomy" id="1317129"/>
    <lineage>
        <taxon>Eukaryota</taxon>
        <taxon>Metazoa</taxon>
        <taxon>Ecdysozoa</taxon>
        <taxon>Nematoda</taxon>
        <taxon>Chromadorea</taxon>
        <taxon>Rhabditida</taxon>
        <taxon>Rhabditina</taxon>
        <taxon>Diplogasteromorpha</taxon>
        <taxon>Diplogasteroidea</taxon>
        <taxon>Neodiplogasteridae</taxon>
        <taxon>Pristionchus</taxon>
    </lineage>
</organism>
<keyword evidence="15" id="KW-1185">Reference proteome</keyword>
<protein>
    <recommendedName>
        <fullName evidence="13">Pex N-terminal domain-containing protein</fullName>
    </recommendedName>
</protein>
<keyword evidence="11" id="KW-0472">Membrane</keyword>
<keyword evidence="7" id="KW-0863">Zinc-finger</keyword>
<evidence type="ECO:0000256" key="4">
    <source>
        <dbReference type="ARBA" id="ARBA00022448"/>
    </source>
</evidence>
<evidence type="ECO:0000259" key="13">
    <source>
        <dbReference type="Pfam" id="PF04757"/>
    </source>
</evidence>
<keyword evidence="12" id="KW-0576">Peroxisome</keyword>
<keyword evidence="4" id="KW-0813">Transport</keyword>
<dbReference type="Proteomes" id="UP001328107">
    <property type="component" value="Unassembled WGS sequence"/>
</dbReference>
<comment type="subcellular location">
    <subcellularLocation>
        <location evidence="1">Peroxisome membrane</location>
        <topology evidence="1">Multi-pass membrane protein</topology>
    </subcellularLocation>
</comment>
<reference evidence="15" key="1">
    <citation type="submission" date="2022-10" db="EMBL/GenBank/DDBJ databases">
        <title>Genome assembly of Pristionchus species.</title>
        <authorList>
            <person name="Yoshida K."/>
            <person name="Sommer R.J."/>
        </authorList>
    </citation>
    <scope>NUCLEOTIDE SEQUENCE [LARGE SCALE GENOMIC DNA]</scope>
    <source>
        <strain evidence="15">RS5460</strain>
    </source>
</reference>
<sequence>KLVIVSSHRFASFGGTRLRSIPLLVAWPYFKGKLEALHERITEQLQYLRPTEDEPVSLKLKRIFLKLWPWLKTVFSAL</sequence>
<feature type="non-terminal residue" evidence="14">
    <location>
        <position position="1"/>
    </location>
</feature>
<evidence type="ECO:0000256" key="10">
    <source>
        <dbReference type="ARBA" id="ARBA00022989"/>
    </source>
</evidence>
<keyword evidence="10" id="KW-1133">Transmembrane helix</keyword>
<dbReference type="GO" id="GO:0005778">
    <property type="term" value="C:peroxisomal membrane"/>
    <property type="evidence" value="ECO:0007669"/>
    <property type="project" value="UniProtKB-SubCell"/>
</dbReference>
<evidence type="ECO:0000256" key="6">
    <source>
        <dbReference type="ARBA" id="ARBA00022723"/>
    </source>
</evidence>
<comment type="similarity">
    <text evidence="3">Belongs to the pex2/pex10/pex12 family.</text>
</comment>
<evidence type="ECO:0000256" key="11">
    <source>
        <dbReference type="ARBA" id="ARBA00023136"/>
    </source>
</evidence>
<accession>A0AAN4Z3G2</accession>
<feature type="domain" description="Pex N-terminal" evidence="13">
    <location>
        <begin position="17"/>
        <end position="77"/>
    </location>
</feature>
<comment type="caution">
    <text evidence="14">The sequence shown here is derived from an EMBL/GenBank/DDBJ whole genome shotgun (WGS) entry which is preliminary data.</text>
</comment>
<evidence type="ECO:0000256" key="3">
    <source>
        <dbReference type="ARBA" id="ARBA00008704"/>
    </source>
</evidence>